<organism evidence="1 2">
    <name type="scientific">Parapedobacter luteus</name>
    <dbReference type="NCBI Taxonomy" id="623280"/>
    <lineage>
        <taxon>Bacteria</taxon>
        <taxon>Pseudomonadati</taxon>
        <taxon>Bacteroidota</taxon>
        <taxon>Sphingobacteriia</taxon>
        <taxon>Sphingobacteriales</taxon>
        <taxon>Sphingobacteriaceae</taxon>
        <taxon>Parapedobacter</taxon>
    </lineage>
</organism>
<accession>A0A1T4ZW69</accession>
<proteinExistence type="predicted"/>
<dbReference type="Proteomes" id="UP000190541">
    <property type="component" value="Unassembled WGS sequence"/>
</dbReference>
<sequence length="47" mass="5483">MQHIRRMALFMASVASVRLCFDDRAWGRCLSIRLVIRRNISNFGISN</sequence>
<dbReference type="STRING" id="623280.SAMN05660226_00192"/>
<keyword evidence="2" id="KW-1185">Reference proteome</keyword>
<dbReference type="EMBL" id="FUYS01000001">
    <property type="protein sequence ID" value="SKB26936.1"/>
    <property type="molecule type" value="Genomic_DNA"/>
</dbReference>
<name>A0A1T4ZW69_9SPHI</name>
<protein>
    <submittedName>
        <fullName evidence="1">Uncharacterized protein</fullName>
    </submittedName>
</protein>
<gene>
    <name evidence="1" type="ORF">SAMN05660226_00192</name>
</gene>
<evidence type="ECO:0000313" key="1">
    <source>
        <dbReference type="EMBL" id="SKB26936.1"/>
    </source>
</evidence>
<evidence type="ECO:0000313" key="2">
    <source>
        <dbReference type="Proteomes" id="UP000190541"/>
    </source>
</evidence>
<dbReference type="AlphaFoldDB" id="A0A1T4ZW69"/>
<reference evidence="1 2" key="1">
    <citation type="submission" date="2017-02" db="EMBL/GenBank/DDBJ databases">
        <authorList>
            <person name="Peterson S.W."/>
        </authorList>
    </citation>
    <scope>NUCLEOTIDE SEQUENCE [LARGE SCALE GENOMIC DNA]</scope>
    <source>
        <strain evidence="1 2">DSM 22899</strain>
    </source>
</reference>